<proteinExistence type="predicted"/>
<reference evidence="1" key="1">
    <citation type="journal article" date="2020" name="Nature">
        <title>Giant virus diversity and host interactions through global metagenomics.</title>
        <authorList>
            <person name="Schulz F."/>
            <person name="Roux S."/>
            <person name="Paez-Espino D."/>
            <person name="Jungbluth S."/>
            <person name="Walsh D.A."/>
            <person name="Denef V.J."/>
            <person name="McMahon K.D."/>
            <person name="Konstantinidis K.T."/>
            <person name="Eloe-Fadrosh E.A."/>
            <person name="Kyrpides N.C."/>
            <person name="Woyke T."/>
        </authorList>
    </citation>
    <scope>NUCLEOTIDE SEQUENCE</scope>
    <source>
        <strain evidence="1">GVMAG-M-3300023184-190</strain>
    </source>
</reference>
<name>A0A6C0I535_9ZZZZ</name>
<evidence type="ECO:0000313" key="1">
    <source>
        <dbReference type="EMBL" id="QHT87515.1"/>
    </source>
</evidence>
<dbReference type="AlphaFoldDB" id="A0A6C0I535"/>
<organism evidence="1">
    <name type="scientific">viral metagenome</name>
    <dbReference type="NCBI Taxonomy" id="1070528"/>
    <lineage>
        <taxon>unclassified sequences</taxon>
        <taxon>metagenomes</taxon>
        <taxon>organismal metagenomes</taxon>
    </lineage>
</organism>
<accession>A0A6C0I535</accession>
<sequence length="107" mass="12793">MILSIRYFFEKKEDDYLQYLAEWNENDSRIIYLGVGLSDAKQMNTLLEDIQNNPNKDILAIRYPDKHRVTTNAILTMLQYGEGIVCSHDVWFPKEVWIYLPYQRETK</sequence>
<protein>
    <submittedName>
        <fullName evidence="1">Uncharacterized protein</fullName>
    </submittedName>
</protein>
<dbReference type="EMBL" id="MN740091">
    <property type="protein sequence ID" value="QHT87515.1"/>
    <property type="molecule type" value="Genomic_DNA"/>
</dbReference>